<sequence>MRLLTFIAVFVALAVSANAQVPAPAGGLVDSIVGEVVGIVDSVVGEVGGFVAGGP</sequence>
<dbReference type="Proteomes" id="UP000092154">
    <property type="component" value="Unassembled WGS sequence"/>
</dbReference>
<keyword evidence="1" id="KW-0732">Signal</keyword>
<accession>A0A1B7MPH8</accession>
<evidence type="ECO:0000313" key="2">
    <source>
        <dbReference type="EMBL" id="OAX34512.1"/>
    </source>
</evidence>
<dbReference type="AlphaFoldDB" id="A0A1B7MPH8"/>
<proteinExistence type="predicted"/>
<protein>
    <submittedName>
        <fullName evidence="2">Uncharacterized protein</fullName>
    </submittedName>
</protein>
<evidence type="ECO:0000313" key="3">
    <source>
        <dbReference type="Proteomes" id="UP000092154"/>
    </source>
</evidence>
<evidence type="ECO:0000256" key="1">
    <source>
        <dbReference type="SAM" id="SignalP"/>
    </source>
</evidence>
<dbReference type="InParanoid" id="A0A1B7MPH8"/>
<organism evidence="2 3">
    <name type="scientific">Rhizopogon vinicolor AM-OR11-026</name>
    <dbReference type="NCBI Taxonomy" id="1314800"/>
    <lineage>
        <taxon>Eukaryota</taxon>
        <taxon>Fungi</taxon>
        <taxon>Dikarya</taxon>
        <taxon>Basidiomycota</taxon>
        <taxon>Agaricomycotina</taxon>
        <taxon>Agaricomycetes</taxon>
        <taxon>Agaricomycetidae</taxon>
        <taxon>Boletales</taxon>
        <taxon>Suillineae</taxon>
        <taxon>Rhizopogonaceae</taxon>
        <taxon>Rhizopogon</taxon>
    </lineage>
</organism>
<feature type="signal peptide" evidence="1">
    <location>
        <begin position="1"/>
        <end position="19"/>
    </location>
</feature>
<name>A0A1B7MPH8_9AGAM</name>
<keyword evidence="3" id="KW-1185">Reference proteome</keyword>
<reference evidence="2 3" key="1">
    <citation type="submission" date="2016-06" db="EMBL/GenBank/DDBJ databases">
        <title>Comparative genomics of the ectomycorrhizal sister species Rhizopogon vinicolor and Rhizopogon vesiculosus (Basidiomycota: Boletales) reveals a divergence of the mating type B locus.</title>
        <authorList>
            <consortium name="DOE Joint Genome Institute"/>
            <person name="Mujic A.B."/>
            <person name="Kuo A."/>
            <person name="Tritt A."/>
            <person name="Lipzen A."/>
            <person name="Chen C."/>
            <person name="Johnson J."/>
            <person name="Sharma A."/>
            <person name="Barry K."/>
            <person name="Grigoriev I.V."/>
            <person name="Spatafora J.W."/>
        </authorList>
    </citation>
    <scope>NUCLEOTIDE SEQUENCE [LARGE SCALE GENOMIC DNA]</scope>
    <source>
        <strain evidence="2 3">AM-OR11-026</strain>
    </source>
</reference>
<feature type="chain" id="PRO_5008597511" evidence="1">
    <location>
        <begin position="20"/>
        <end position="55"/>
    </location>
</feature>
<gene>
    <name evidence="2" type="ORF">K503DRAFT_774466</name>
</gene>
<dbReference type="EMBL" id="KV448603">
    <property type="protein sequence ID" value="OAX34512.1"/>
    <property type="molecule type" value="Genomic_DNA"/>
</dbReference>